<protein>
    <submittedName>
        <fullName evidence="1">Uncharacterized protein</fullName>
    </submittedName>
</protein>
<sequence>MLHSATTDRCCARDLWNCRKRLNGARLRVFQGIIGGAASVSERLLGNLMPTRVQAFPWKLRRSCGTHDRASAHAVPEQPQASPWQRSMLTRLPGDRRRFRVRLLGDGDANFSNTSPSNRDAISCRFSDSDACTIKITHVTLCTAITLFHLKLHSILHAGVLDMVFF</sequence>
<proteinExistence type="predicted"/>
<name>A0AAV7X152_PLEWA</name>
<organism evidence="1 2">
    <name type="scientific">Pleurodeles waltl</name>
    <name type="common">Iberian ribbed newt</name>
    <dbReference type="NCBI Taxonomy" id="8319"/>
    <lineage>
        <taxon>Eukaryota</taxon>
        <taxon>Metazoa</taxon>
        <taxon>Chordata</taxon>
        <taxon>Craniata</taxon>
        <taxon>Vertebrata</taxon>
        <taxon>Euteleostomi</taxon>
        <taxon>Amphibia</taxon>
        <taxon>Batrachia</taxon>
        <taxon>Caudata</taxon>
        <taxon>Salamandroidea</taxon>
        <taxon>Salamandridae</taxon>
        <taxon>Pleurodelinae</taxon>
        <taxon>Pleurodeles</taxon>
    </lineage>
</organism>
<reference evidence="1" key="1">
    <citation type="journal article" date="2022" name="bioRxiv">
        <title>Sequencing and chromosome-scale assembly of the giantPleurodeles waltlgenome.</title>
        <authorList>
            <person name="Brown T."/>
            <person name="Elewa A."/>
            <person name="Iarovenko S."/>
            <person name="Subramanian E."/>
            <person name="Araus A.J."/>
            <person name="Petzold A."/>
            <person name="Susuki M."/>
            <person name="Suzuki K.-i.T."/>
            <person name="Hayashi T."/>
            <person name="Toyoda A."/>
            <person name="Oliveira C."/>
            <person name="Osipova E."/>
            <person name="Leigh N.D."/>
            <person name="Simon A."/>
            <person name="Yun M.H."/>
        </authorList>
    </citation>
    <scope>NUCLEOTIDE SEQUENCE</scope>
    <source>
        <strain evidence="1">20211129_DDA</strain>
        <tissue evidence="1">Liver</tissue>
    </source>
</reference>
<evidence type="ECO:0000313" key="2">
    <source>
        <dbReference type="Proteomes" id="UP001066276"/>
    </source>
</evidence>
<dbReference type="Proteomes" id="UP001066276">
    <property type="component" value="Chromosome 1_1"/>
</dbReference>
<evidence type="ECO:0000313" key="1">
    <source>
        <dbReference type="EMBL" id="KAJ1218672.1"/>
    </source>
</evidence>
<keyword evidence="2" id="KW-1185">Reference proteome</keyword>
<dbReference type="AlphaFoldDB" id="A0AAV7X152"/>
<accession>A0AAV7X152</accession>
<dbReference type="EMBL" id="JANPWB010000001">
    <property type="protein sequence ID" value="KAJ1218672.1"/>
    <property type="molecule type" value="Genomic_DNA"/>
</dbReference>
<comment type="caution">
    <text evidence="1">The sequence shown here is derived from an EMBL/GenBank/DDBJ whole genome shotgun (WGS) entry which is preliminary data.</text>
</comment>
<gene>
    <name evidence="1" type="ORF">NDU88_006249</name>
</gene>